<dbReference type="SUPFAM" id="SSF51735">
    <property type="entry name" value="NAD(P)-binding Rossmann-fold domains"/>
    <property type="match status" value="1"/>
</dbReference>
<dbReference type="STRING" id="1213857.A0A484FMY6"/>
<feature type="region of interest" description="Disordered" evidence="1">
    <location>
        <begin position="1"/>
        <end position="32"/>
    </location>
</feature>
<comment type="caution">
    <text evidence="2">The sequence shown here is derived from an EMBL/GenBank/DDBJ whole genome shotgun (WGS) entry which is preliminary data.</text>
</comment>
<name>A0A484FMY6_COLOR</name>
<evidence type="ECO:0000256" key="1">
    <source>
        <dbReference type="SAM" id="MobiDB-lite"/>
    </source>
</evidence>
<dbReference type="InterPro" id="IPR036291">
    <property type="entry name" value="NAD(P)-bd_dom_sf"/>
</dbReference>
<organism evidence="2 3">
    <name type="scientific">Colletotrichum orbiculare (strain 104-T / ATCC 96160 / CBS 514.97 / LARS 414 / MAFF 240422)</name>
    <name type="common">Cucumber anthracnose fungus</name>
    <name type="synonym">Colletotrichum lagenarium</name>
    <dbReference type="NCBI Taxonomy" id="1213857"/>
    <lineage>
        <taxon>Eukaryota</taxon>
        <taxon>Fungi</taxon>
        <taxon>Dikarya</taxon>
        <taxon>Ascomycota</taxon>
        <taxon>Pezizomycotina</taxon>
        <taxon>Sordariomycetes</taxon>
        <taxon>Hypocreomycetidae</taxon>
        <taxon>Glomerellales</taxon>
        <taxon>Glomerellaceae</taxon>
        <taxon>Colletotrichum</taxon>
        <taxon>Colletotrichum orbiculare species complex</taxon>
    </lineage>
</organism>
<protein>
    <recommendedName>
        <fullName evidence="4">NAD(P)-binding domain-containing protein</fullName>
    </recommendedName>
</protein>
<gene>
    <name evidence="2" type="ORF">Cob_v008755</name>
</gene>
<dbReference type="OrthoDB" id="1274115at2759"/>
<feature type="compositionally biased region" description="Polar residues" evidence="1">
    <location>
        <begin position="1"/>
        <end position="15"/>
    </location>
</feature>
<accession>A0A484FMY6</accession>
<evidence type="ECO:0008006" key="4">
    <source>
        <dbReference type="Google" id="ProtNLM"/>
    </source>
</evidence>
<keyword evidence="3" id="KW-1185">Reference proteome</keyword>
<dbReference type="EMBL" id="AMCV02000024">
    <property type="protein sequence ID" value="TDZ18337.1"/>
    <property type="molecule type" value="Genomic_DNA"/>
</dbReference>
<dbReference type="AlphaFoldDB" id="A0A484FMY6"/>
<proteinExistence type="predicted"/>
<evidence type="ECO:0000313" key="2">
    <source>
        <dbReference type="EMBL" id="TDZ18337.1"/>
    </source>
</evidence>
<reference evidence="3" key="2">
    <citation type="journal article" date="2019" name="Mol. Plant Microbe Interact.">
        <title>Genome sequence resources for four phytopathogenic fungi from the Colletotrichum orbiculare species complex.</title>
        <authorList>
            <person name="Gan P."/>
            <person name="Tsushima A."/>
            <person name="Narusaka M."/>
            <person name="Narusaka Y."/>
            <person name="Takano Y."/>
            <person name="Kubo Y."/>
            <person name="Shirasu K."/>
        </authorList>
    </citation>
    <scope>GENOME REANNOTATION</scope>
    <source>
        <strain evidence="3">104-T / ATCC 96160 / CBS 514.97 / LARS 414 / MAFF 240422</strain>
    </source>
</reference>
<evidence type="ECO:0000313" key="3">
    <source>
        <dbReference type="Proteomes" id="UP000014480"/>
    </source>
</evidence>
<sequence>MDVSSEHSAGQATTDGKTKLKPQLPVSCDPPYPDAPQKQLVWVVFGGTGHMGRSLVKCALSRGDLVACVGRVFETRPDELSAWQDHENYLGLLALPTH</sequence>
<dbReference type="Proteomes" id="UP000014480">
    <property type="component" value="Unassembled WGS sequence"/>
</dbReference>
<reference evidence="3" key="1">
    <citation type="journal article" date="2013" name="New Phytol.">
        <title>Comparative genomic and transcriptomic analyses reveal the hemibiotrophic stage shift of Colletotrichum fungi.</title>
        <authorList>
            <person name="Gan P."/>
            <person name="Ikeda K."/>
            <person name="Irieda H."/>
            <person name="Narusaka M."/>
            <person name="O'Connell R.J."/>
            <person name="Narusaka Y."/>
            <person name="Takano Y."/>
            <person name="Kubo Y."/>
            <person name="Shirasu K."/>
        </authorList>
    </citation>
    <scope>NUCLEOTIDE SEQUENCE [LARGE SCALE GENOMIC DNA]</scope>
    <source>
        <strain evidence="3">104-T / ATCC 96160 / CBS 514.97 / LARS 414 / MAFF 240422</strain>
    </source>
</reference>